<dbReference type="InterPro" id="IPR000073">
    <property type="entry name" value="AB_hydrolase_1"/>
</dbReference>
<dbReference type="EMBL" id="JAUSVX010000023">
    <property type="protein sequence ID" value="MDQ0474484.1"/>
    <property type="molecule type" value="Genomic_DNA"/>
</dbReference>
<dbReference type="PROSITE" id="PS50968">
    <property type="entry name" value="BIOTINYL_LIPOYL"/>
    <property type="match status" value="1"/>
</dbReference>
<dbReference type="NCBIfam" id="NF011457">
    <property type="entry name" value="PRK14875.1"/>
    <property type="match status" value="1"/>
</dbReference>
<dbReference type="CDD" id="cd06849">
    <property type="entry name" value="lipoyl_domain"/>
    <property type="match status" value="1"/>
</dbReference>
<comment type="subunit">
    <text evidence="3">Forms a 24-polypeptide structural core with octahedral symmetry.</text>
</comment>
<dbReference type="InterPro" id="IPR036625">
    <property type="entry name" value="E3-bd_dom_sf"/>
</dbReference>
<evidence type="ECO:0000256" key="6">
    <source>
        <dbReference type="ARBA" id="ARBA00023315"/>
    </source>
</evidence>
<dbReference type="Gene3D" id="3.40.50.1820">
    <property type="entry name" value="alpha/beta hydrolase"/>
    <property type="match status" value="1"/>
</dbReference>
<feature type="region of interest" description="Disordered" evidence="7">
    <location>
        <begin position="84"/>
        <end position="113"/>
    </location>
</feature>
<proteinExistence type="inferred from homology"/>
<evidence type="ECO:0000256" key="1">
    <source>
        <dbReference type="ARBA" id="ARBA00001938"/>
    </source>
</evidence>
<keyword evidence="11" id="KW-1185">Reference proteome</keyword>
<gene>
    <name evidence="10" type="ORF">QO011_007525</name>
</gene>
<evidence type="ECO:0000313" key="10">
    <source>
        <dbReference type="EMBL" id="MDQ0474484.1"/>
    </source>
</evidence>
<dbReference type="GO" id="GO:0004742">
    <property type="term" value="F:dihydrolipoyllysine-residue acetyltransferase activity"/>
    <property type="evidence" value="ECO:0007669"/>
    <property type="project" value="UniProtKB-EC"/>
</dbReference>
<dbReference type="PRINTS" id="PR00111">
    <property type="entry name" value="ABHYDROLASE"/>
</dbReference>
<dbReference type="InterPro" id="IPR004167">
    <property type="entry name" value="PSBD"/>
</dbReference>
<dbReference type="Pfam" id="PF12697">
    <property type="entry name" value="Abhydrolase_6"/>
    <property type="match status" value="1"/>
</dbReference>
<keyword evidence="10" id="KW-0670">Pyruvate</keyword>
<evidence type="ECO:0000256" key="7">
    <source>
        <dbReference type="SAM" id="MobiDB-lite"/>
    </source>
</evidence>
<keyword evidence="6 10" id="KW-0012">Acyltransferase</keyword>
<dbReference type="PROSITE" id="PS00189">
    <property type="entry name" value="LIPOYL"/>
    <property type="match status" value="1"/>
</dbReference>
<feature type="domain" description="Peripheral subunit-binding (PSBD)" evidence="9">
    <location>
        <begin position="117"/>
        <end position="154"/>
    </location>
</feature>
<name>A0ABU0JJP2_9HYPH</name>
<dbReference type="PROSITE" id="PS51826">
    <property type="entry name" value="PSBD"/>
    <property type="match status" value="1"/>
</dbReference>
<dbReference type="InterPro" id="IPR003016">
    <property type="entry name" value="2-oxoA_DH_lipoyl-BS"/>
</dbReference>
<comment type="cofactor">
    <cofactor evidence="1">
        <name>(R)-lipoate</name>
        <dbReference type="ChEBI" id="CHEBI:83088"/>
    </cofactor>
</comment>
<comment type="similarity">
    <text evidence="2">Belongs to the 2-oxoacid dehydrogenase family.</text>
</comment>
<reference evidence="10 11" key="1">
    <citation type="submission" date="2023-07" db="EMBL/GenBank/DDBJ databases">
        <title>Genomic Encyclopedia of Type Strains, Phase IV (KMG-IV): sequencing the most valuable type-strain genomes for metagenomic binning, comparative biology and taxonomic classification.</title>
        <authorList>
            <person name="Goeker M."/>
        </authorList>
    </citation>
    <scope>NUCLEOTIDE SEQUENCE [LARGE SCALE GENOMIC DNA]</scope>
    <source>
        <strain evidence="10 11">DSM 19619</strain>
    </source>
</reference>
<dbReference type="InterPro" id="IPR050743">
    <property type="entry name" value="2-oxoacid_DH_E2_comp"/>
</dbReference>
<evidence type="ECO:0000259" key="9">
    <source>
        <dbReference type="PROSITE" id="PS51826"/>
    </source>
</evidence>
<evidence type="ECO:0000256" key="2">
    <source>
        <dbReference type="ARBA" id="ARBA00007317"/>
    </source>
</evidence>
<dbReference type="PANTHER" id="PTHR43178">
    <property type="entry name" value="DIHYDROLIPOAMIDE ACETYLTRANSFERASE COMPONENT OF PYRUVATE DEHYDROGENASE COMPLEX"/>
    <property type="match status" value="1"/>
</dbReference>
<organism evidence="10 11">
    <name type="scientific">Labrys wisconsinensis</name>
    <dbReference type="NCBI Taxonomy" id="425677"/>
    <lineage>
        <taxon>Bacteria</taxon>
        <taxon>Pseudomonadati</taxon>
        <taxon>Pseudomonadota</taxon>
        <taxon>Alphaproteobacteria</taxon>
        <taxon>Hyphomicrobiales</taxon>
        <taxon>Xanthobacteraceae</taxon>
        <taxon>Labrys</taxon>
    </lineage>
</organism>
<evidence type="ECO:0000256" key="3">
    <source>
        <dbReference type="ARBA" id="ARBA00011484"/>
    </source>
</evidence>
<dbReference type="Proteomes" id="UP001242480">
    <property type="component" value="Unassembled WGS sequence"/>
</dbReference>
<dbReference type="Gene3D" id="2.40.50.100">
    <property type="match status" value="1"/>
</dbReference>
<dbReference type="SUPFAM" id="SSF47005">
    <property type="entry name" value="Peripheral subunit-binding domain of 2-oxo acid dehydrogenase complex"/>
    <property type="match status" value="1"/>
</dbReference>
<sequence length="420" mass="43160">MTATLTLPRLGETMEEGRVAGWLKKPGEAFRRGETIVEIETDKTVVELPALADGVLVEILAGDGAAIKVGEPLCRYDGAGEAAAAGTPATETPPAPAPSPAALAAAAPAEPETDRIRATPLARRIARQNGVDIATVPGSGRRARVQAQDVEDFVAQGSGRADTVPAEGPVLLACDLPAGRIAYREWNAAGTAPLLLLHGFGGDAATWQGFAAGLARQGRRVLAPDLPAHGATTIAATGLEDLVEAVAAFLDRLAPGPVELCGHSLGGAVAARLARHPGVATGRLTLIAPAGLGSEIDADFIDGMAHASAGGGLAHLLRRVALRPPALSSRQLDAMAAMLGSSSLEALATTLVRGGRQQVDITGDLAALEGRVRLVWGLEDRIIPWTQAVHAGSAIPVHFIPEAGHMPQWDQPVKLAALFA</sequence>
<dbReference type="Pfam" id="PF02817">
    <property type="entry name" value="E3_binding"/>
    <property type="match status" value="1"/>
</dbReference>
<keyword evidence="4 10" id="KW-0808">Transferase</keyword>
<comment type="caution">
    <text evidence="10">The sequence shown here is derived from an EMBL/GenBank/DDBJ whole genome shotgun (WGS) entry which is preliminary data.</text>
</comment>
<dbReference type="InterPro" id="IPR029058">
    <property type="entry name" value="AB_hydrolase_fold"/>
</dbReference>
<dbReference type="Pfam" id="PF00364">
    <property type="entry name" value="Biotin_lipoyl"/>
    <property type="match status" value="1"/>
</dbReference>
<feature type="compositionally biased region" description="Low complexity" evidence="7">
    <location>
        <begin position="100"/>
        <end position="110"/>
    </location>
</feature>
<evidence type="ECO:0000259" key="8">
    <source>
        <dbReference type="PROSITE" id="PS50968"/>
    </source>
</evidence>
<accession>A0ABU0JJP2</accession>
<evidence type="ECO:0000313" key="11">
    <source>
        <dbReference type="Proteomes" id="UP001242480"/>
    </source>
</evidence>
<dbReference type="SUPFAM" id="SSF51230">
    <property type="entry name" value="Single hybrid motif"/>
    <property type="match status" value="1"/>
</dbReference>
<dbReference type="SUPFAM" id="SSF53474">
    <property type="entry name" value="alpha/beta-Hydrolases"/>
    <property type="match status" value="1"/>
</dbReference>
<feature type="domain" description="Lipoyl-binding" evidence="8">
    <location>
        <begin position="2"/>
        <end position="77"/>
    </location>
</feature>
<evidence type="ECO:0000256" key="5">
    <source>
        <dbReference type="ARBA" id="ARBA00022823"/>
    </source>
</evidence>
<dbReference type="RefSeq" id="WP_307284182.1">
    <property type="nucleotide sequence ID" value="NZ_JAUSVX010000023.1"/>
</dbReference>
<dbReference type="Gene3D" id="4.10.320.10">
    <property type="entry name" value="E3-binding domain"/>
    <property type="match status" value="1"/>
</dbReference>
<dbReference type="PANTHER" id="PTHR43178:SF5">
    <property type="entry name" value="LIPOAMIDE ACYLTRANSFERASE COMPONENT OF BRANCHED-CHAIN ALPHA-KETO ACID DEHYDROGENASE COMPLEX, MITOCHONDRIAL"/>
    <property type="match status" value="1"/>
</dbReference>
<dbReference type="EC" id="2.3.1.12" evidence="10"/>
<keyword evidence="5" id="KW-0450">Lipoyl</keyword>
<protein>
    <submittedName>
        <fullName evidence="10">Pyruvate dehydrogenase E2 component (Dihydrolipoamide acetyltransferase)</fullName>
        <ecNumber evidence="10">2.3.1.12</ecNumber>
    </submittedName>
</protein>
<dbReference type="InterPro" id="IPR000089">
    <property type="entry name" value="Biotin_lipoyl"/>
</dbReference>
<dbReference type="InterPro" id="IPR011053">
    <property type="entry name" value="Single_hybrid_motif"/>
</dbReference>
<evidence type="ECO:0000256" key="4">
    <source>
        <dbReference type="ARBA" id="ARBA00022679"/>
    </source>
</evidence>